<dbReference type="GO" id="GO:0004156">
    <property type="term" value="F:dihydropteroate synthase activity"/>
    <property type="evidence" value="ECO:0007669"/>
    <property type="project" value="UniProtKB-EC"/>
</dbReference>
<evidence type="ECO:0000256" key="8">
    <source>
        <dbReference type="ARBA" id="ARBA00022723"/>
    </source>
</evidence>
<dbReference type="NCBIfam" id="TIGR01496">
    <property type="entry name" value="DHPS"/>
    <property type="match status" value="1"/>
</dbReference>
<evidence type="ECO:0000256" key="12">
    <source>
        <dbReference type="RuleBase" id="RU361205"/>
    </source>
</evidence>
<dbReference type="SUPFAM" id="SSF51717">
    <property type="entry name" value="Dihydropteroate synthetase-like"/>
    <property type="match status" value="1"/>
</dbReference>
<dbReference type="PROSITE" id="PS50972">
    <property type="entry name" value="PTERIN_BINDING"/>
    <property type="match status" value="1"/>
</dbReference>
<reference evidence="14 15" key="1">
    <citation type="submission" date="2017-09" db="EMBL/GenBank/DDBJ databases">
        <title>Bloom of a denitrifying methanotroph, Candidatus Methylomirabilis limnetica, in a deep stratified lake.</title>
        <authorList>
            <person name="Graf J.S."/>
            <person name="Marchant H.K."/>
            <person name="Tienken D."/>
            <person name="Hach P.F."/>
            <person name="Brand A."/>
            <person name="Schubert C.J."/>
            <person name="Kuypers M.M."/>
            <person name="Milucka J."/>
        </authorList>
    </citation>
    <scope>NUCLEOTIDE SEQUENCE [LARGE SCALE GENOMIC DNA]</scope>
    <source>
        <strain evidence="14 15">Zug</strain>
    </source>
</reference>
<sequence length="283" mass="30780">MGAMTQLSFRCRNHLLDVREKTWIVGVLNITPDSFSDGGRFLDPGAATDQALRMVEEGADILELGAESTRPGAVPVSVDEELRRILLVLRDLRPKLTIPVAVDTYKPEVARVVLEEGADIINDVYGVRGEGRLAAVVAEKRAGLVIMHMKGTPQDMQIEPHYNDAVGEVLAFLADRVAFAERMGVDPESIIVDPGLGFGKRPQDNLVLLRHLAELDCLGKPIMVGPSRKSLVGNVLNLPVEQRQYGTAACVAAAVLQGAAFVRVHDVRPCAHLVRMLDAIKRA</sequence>
<dbReference type="InterPro" id="IPR006390">
    <property type="entry name" value="DHP_synth_dom"/>
</dbReference>
<dbReference type="CDD" id="cd00739">
    <property type="entry name" value="DHPS"/>
    <property type="match status" value="1"/>
</dbReference>
<keyword evidence="10 12" id="KW-0289">Folate biosynthesis</keyword>
<dbReference type="InterPro" id="IPR011005">
    <property type="entry name" value="Dihydropteroate_synth-like_sf"/>
</dbReference>
<reference evidence="15" key="2">
    <citation type="journal article" date="2018" name="Environ. Microbiol.">
        <title>Bloom of a denitrifying methanotroph, 'Candidatus Methylomirabilis limnetica', in a deep stratified lake.</title>
        <authorList>
            <person name="Graf J.S."/>
            <person name="Mayr M.J."/>
            <person name="Marchant H.K."/>
            <person name="Tienken D."/>
            <person name="Hach P.F."/>
            <person name="Brand A."/>
            <person name="Schubert C.J."/>
            <person name="Kuypers M.M."/>
            <person name="Milucka J."/>
        </authorList>
    </citation>
    <scope>NUCLEOTIDE SEQUENCE [LARGE SCALE GENOMIC DNA]</scope>
    <source>
        <strain evidence="15">Zug</strain>
    </source>
</reference>
<dbReference type="Proteomes" id="UP000241436">
    <property type="component" value="Unassembled WGS sequence"/>
</dbReference>
<keyword evidence="15" id="KW-1185">Reference proteome</keyword>
<evidence type="ECO:0000256" key="1">
    <source>
        <dbReference type="ARBA" id="ARBA00000012"/>
    </source>
</evidence>
<dbReference type="EC" id="2.5.1.15" evidence="5 12"/>
<dbReference type="PROSITE" id="PS00792">
    <property type="entry name" value="DHPS_1"/>
    <property type="match status" value="1"/>
</dbReference>
<dbReference type="GO" id="GO:0046654">
    <property type="term" value="P:tetrahydrofolate biosynthetic process"/>
    <property type="evidence" value="ECO:0007669"/>
    <property type="project" value="UniProtKB-UniPathway"/>
</dbReference>
<dbReference type="OrthoDB" id="9811744at2"/>
<evidence type="ECO:0000256" key="5">
    <source>
        <dbReference type="ARBA" id="ARBA00012458"/>
    </source>
</evidence>
<dbReference type="GO" id="GO:0046656">
    <property type="term" value="P:folic acid biosynthetic process"/>
    <property type="evidence" value="ECO:0007669"/>
    <property type="project" value="UniProtKB-KW"/>
</dbReference>
<comment type="similarity">
    <text evidence="4 12">Belongs to the DHPS family.</text>
</comment>
<comment type="catalytic activity">
    <reaction evidence="1">
        <text>(7,8-dihydropterin-6-yl)methyl diphosphate + 4-aminobenzoate = 7,8-dihydropteroate + diphosphate</text>
        <dbReference type="Rhea" id="RHEA:19949"/>
        <dbReference type="ChEBI" id="CHEBI:17836"/>
        <dbReference type="ChEBI" id="CHEBI:17839"/>
        <dbReference type="ChEBI" id="CHEBI:33019"/>
        <dbReference type="ChEBI" id="CHEBI:72950"/>
        <dbReference type="EC" id="2.5.1.15"/>
    </reaction>
</comment>
<evidence type="ECO:0000256" key="4">
    <source>
        <dbReference type="ARBA" id="ARBA00009503"/>
    </source>
</evidence>
<comment type="pathway">
    <text evidence="3 12">Cofactor biosynthesis; tetrahydrofolate biosynthesis; 7,8-dihydrofolate from 2-amino-4-hydroxy-6-hydroxymethyl-7,8-dihydropteridine diphosphate and 4-aminobenzoate: step 1/2.</text>
</comment>
<dbReference type="AlphaFoldDB" id="A0A2T4U0H2"/>
<organism evidence="14 15">
    <name type="scientific">Candidatus Methylomirabilis limnetica</name>
    <dbReference type="NCBI Taxonomy" id="2033718"/>
    <lineage>
        <taxon>Bacteria</taxon>
        <taxon>Candidatus Methylomirabilota</taxon>
        <taxon>Candidatus Methylomirabilia</taxon>
        <taxon>Candidatus Methylomirabilales</taxon>
        <taxon>Candidatus Methylomirabilaceae</taxon>
        <taxon>Candidatus Methylomirabilis</taxon>
    </lineage>
</organism>
<comment type="cofactor">
    <cofactor evidence="2 12">
        <name>Mg(2+)</name>
        <dbReference type="ChEBI" id="CHEBI:18420"/>
    </cofactor>
</comment>
<dbReference type="Pfam" id="PF00809">
    <property type="entry name" value="Pterin_bind"/>
    <property type="match status" value="1"/>
</dbReference>
<evidence type="ECO:0000256" key="11">
    <source>
        <dbReference type="ARBA" id="ARBA00030193"/>
    </source>
</evidence>
<keyword evidence="7 12" id="KW-0808">Transferase</keyword>
<evidence type="ECO:0000256" key="6">
    <source>
        <dbReference type="ARBA" id="ARBA00016919"/>
    </source>
</evidence>
<gene>
    <name evidence="14" type="primary">folP</name>
    <name evidence="14" type="ORF">CLG94_01955</name>
</gene>
<evidence type="ECO:0000313" key="15">
    <source>
        <dbReference type="Proteomes" id="UP000241436"/>
    </source>
</evidence>
<dbReference type="FunFam" id="3.20.20.20:FF:000006">
    <property type="entry name" value="Dihydropteroate synthase"/>
    <property type="match status" value="1"/>
</dbReference>
<keyword evidence="9 12" id="KW-0460">Magnesium</keyword>
<dbReference type="InterPro" id="IPR000489">
    <property type="entry name" value="Pterin-binding_dom"/>
</dbReference>
<dbReference type="GO" id="GO:0005829">
    <property type="term" value="C:cytosol"/>
    <property type="evidence" value="ECO:0007669"/>
    <property type="project" value="TreeGrafter"/>
</dbReference>
<dbReference type="PANTHER" id="PTHR20941">
    <property type="entry name" value="FOLATE SYNTHESIS PROTEINS"/>
    <property type="match status" value="1"/>
</dbReference>
<feature type="domain" description="Pterin-binding" evidence="13">
    <location>
        <begin position="22"/>
        <end position="275"/>
    </location>
</feature>
<dbReference type="InterPro" id="IPR045031">
    <property type="entry name" value="DHP_synth-like"/>
</dbReference>
<dbReference type="EMBL" id="NVQC01000010">
    <property type="protein sequence ID" value="PTL36866.1"/>
    <property type="molecule type" value="Genomic_DNA"/>
</dbReference>
<dbReference type="GO" id="GO:0046872">
    <property type="term" value="F:metal ion binding"/>
    <property type="evidence" value="ECO:0007669"/>
    <property type="project" value="UniProtKB-KW"/>
</dbReference>
<dbReference type="Gene3D" id="3.20.20.20">
    <property type="entry name" value="Dihydropteroate synthase-like"/>
    <property type="match status" value="1"/>
</dbReference>
<keyword evidence="8 12" id="KW-0479">Metal-binding</keyword>
<comment type="caution">
    <text evidence="14">The sequence shown here is derived from an EMBL/GenBank/DDBJ whole genome shotgun (WGS) entry which is preliminary data.</text>
</comment>
<evidence type="ECO:0000256" key="7">
    <source>
        <dbReference type="ARBA" id="ARBA00022679"/>
    </source>
</evidence>
<dbReference type="PANTHER" id="PTHR20941:SF1">
    <property type="entry name" value="FOLIC ACID SYNTHESIS PROTEIN FOL1"/>
    <property type="match status" value="1"/>
</dbReference>
<evidence type="ECO:0000256" key="9">
    <source>
        <dbReference type="ARBA" id="ARBA00022842"/>
    </source>
</evidence>
<proteinExistence type="inferred from homology"/>
<accession>A0A2T4U0H2</accession>
<name>A0A2T4U0H2_9BACT</name>
<evidence type="ECO:0000256" key="3">
    <source>
        <dbReference type="ARBA" id="ARBA00004763"/>
    </source>
</evidence>
<dbReference type="UniPathway" id="UPA00077">
    <property type="reaction ID" value="UER00156"/>
</dbReference>
<evidence type="ECO:0000256" key="10">
    <source>
        <dbReference type="ARBA" id="ARBA00022909"/>
    </source>
</evidence>
<evidence type="ECO:0000256" key="2">
    <source>
        <dbReference type="ARBA" id="ARBA00001946"/>
    </source>
</evidence>
<evidence type="ECO:0000259" key="13">
    <source>
        <dbReference type="PROSITE" id="PS50972"/>
    </source>
</evidence>
<comment type="function">
    <text evidence="12">Catalyzes the condensation of para-aminobenzoate (pABA) with 6-hydroxymethyl-7,8-dihydropterin diphosphate (DHPt-PP) to form 7,8-dihydropteroate (H2Pte), the immediate precursor of folate derivatives.</text>
</comment>
<protein>
    <recommendedName>
        <fullName evidence="6 12">Dihydropteroate synthase</fullName>
        <shortName evidence="12">DHPS</shortName>
        <ecNumber evidence="5 12">2.5.1.15</ecNumber>
    </recommendedName>
    <alternativeName>
        <fullName evidence="11 12">Dihydropteroate pyrophosphorylase</fullName>
    </alternativeName>
</protein>
<evidence type="ECO:0000313" key="14">
    <source>
        <dbReference type="EMBL" id="PTL36866.1"/>
    </source>
</evidence>